<evidence type="ECO:0000313" key="2">
    <source>
        <dbReference type="EMBL" id="GGG13228.1"/>
    </source>
</evidence>
<sequence>MNEWEKTPDKVEQTGKRDNPEQYPSDKESMSDRYLSERHVDQIPMEDLKLEAEEERRKTETKHHSSSDNKYRPYDN</sequence>
<name>A0A917FX48_9BACL</name>
<proteinExistence type="predicted"/>
<dbReference type="EMBL" id="BMGR01000011">
    <property type="protein sequence ID" value="GGG13228.1"/>
    <property type="molecule type" value="Genomic_DNA"/>
</dbReference>
<dbReference type="AlphaFoldDB" id="A0A917FX48"/>
<dbReference type="RefSeq" id="WP_188532152.1">
    <property type="nucleotide sequence ID" value="NZ_BMGR01000011.1"/>
</dbReference>
<reference evidence="2" key="1">
    <citation type="journal article" date="2014" name="Int. J. Syst. Evol. Microbiol.">
        <title>Complete genome sequence of Corynebacterium casei LMG S-19264T (=DSM 44701T), isolated from a smear-ripened cheese.</title>
        <authorList>
            <consortium name="US DOE Joint Genome Institute (JGI-PGF)"/>
            <person name="Walter F."/>
            <person name="Albersmeier A."/>
            <person name="Kalinowski J."/>
            <person name="Ruckert C."/>
        </authorList>
    </citation>
    <scope>NUCLEOTIDE SEQUENCE</scope>
    <source>
        <strain evidence="2">CGMCC 1.12987</strain>
    </source>
</reference>
<organism evidence="2 3">
    <name type="scientific">Paenibacillus abyssi</name>
    <dbReference type="NCBI Taxonomy" id="1340531"/>
    <lineage>
        <taxon>Bacteria</taxon>
        <taxon>Bacillati</taxon>
        <taxon>Bacillota</taxon>
        <taxon>Bacilli</taxon>
        <taxon>Bacillales</taxon>
        <taxon>Paenibacillaceae</taxon>
        <taxon>Paenibacillus</taxon>
    </lineage>
</organism>
<gene>
    <name evidence="2" type="ORF">GCM10010916_32690</name>
</gene>
<evidence type="ECO:0000313" key="3">
    <source>
        <dbReference type="Proteomes" id="UP000644756"/>
    </source>
</evidence>
<accession>A0A917FX48</accession>
<reference evidence="2" key="2">
    <citation type="submission" date="2020-09" db="EMBL/GenBank/DDBJ databases">
        <authorList>
            <person name="Sun Q."/>
            <person name="Zhou Y."/>
        </authorList>
    </citation>
    <scope>NUCLEOTIDE SEQUENCE</scope>
    <source>
        <strain evidence="2">CGMCC 1.12987</strain>
    </source>
</reference>
<evidence type="ECO:0000256" key="1">
    <source>
        <dbReference type="SAM" id="MobiDB-lite"/>
    </source>
</evidence>
<keyword evidence="3" id="KW-1185">Reference proteome</keyword>
<feature type="region of interest" description="Disordered" evidence="1">
    <location>
        <begin position="1"/>
        <end position="76"/>
    </location>
</feature>
<protein>
    <submittedName>
        <fullName evidence="2">Uncharacterized protein</fullName>
    </submittedName>
</protein>
<dbReference type="Proteomes" id="UP000644756">
    <property type="component" value="Unassembled WGS sequence"/>
</dbReference>
<comment type="caution">
    <text evidence="2">The sequence shown here is derived from an EMBL/GenBank/DDBJ whole genome shotgun (WGS) entry which is preliminary data.</text>
</comment>